<reference evidence="3" key="1">
    <citation type="journal article" date="2019" name="Sci. Rep.">
        <title>Draft genome of Tanacetum cinerariifolium, the natural source of mosquito coil.</title>
        <authorList>
            <person name="Yamashiro T."/>
            <person name="Shiraishi A."/>
            <person name="Satake H."/>
            <person name="Nakayama K."/>
        </authorList>
    </citation>
    <scope>NUCLEOTIDE SEQUENCE</scope>
</reference>
<organism evidence="3">
    <name type="scientific">Tanacetum cinerariifolium</name>
    <name type="common">Dalmatian daisy</name>
    <name type="synonym">Chrysanthemum cinerariifolium</name>
    <dbReference type="NCBI Taxonomy" id="118510"/>
    <lineage>
        <taxon>Eukaryota</taxon>
        <taxon>Viridiplantae</taxon>
        <taxon>Streptophyta</taxon>
        <taxon>Embryophyta</taxon>
        <taxon>Tracheophyta</taxon>
        <taxon>Spermatophyta</taxon>
        <taxon>Magnoliopsida</taxon>
        <taxon>eudicotyledons</taxon>
        <taxon>Gunneridae</taxon>
        <taxon>Pentapetalae</taxon>
        <taxon>asterids</taxon>
        <taxon>campanulids</taxon>
        <taxon>Asterales</taxon>
        <taxon>Asteraceae</taxon>
        <taxon>Asteroideae</taxon>
        <taxon>Anthemideae</taxon>
        <taxon>Anthemidinae</taxon>
        <taxon>Tanacetum</taxon>
    </lineage>
</organism>
<sequence length="654" mass="75348">MVRNVNSPSKFLMYLRFLQVMINNQVNDLSSHKTKYTSSALTQKVFANMKRIGKEFPGIETLLFTTMLVQPQAIEEEEAEEDEVPDALTHHHHYKFNLKCDTLSQKVAHLDQDKFAQALDIIKLKQRVKKLEKKRRSKSSGLKRSRKVGTSQMVESSTETVVGAELQGRIEKKDDDNVAAKEVNAAEPTVFDDEEVTITMAQTLIKMKAKKARILYEQMAKRLQDEEIKQAAAREKQDQDDLKRAQHLDNIKKYQNLKRKLVSIAQARKNMFIYLKNMIGYKMEHFKGMSYNKVRPIFEREYNKVQTLFIPDKDVEKPSKKRVVEETLFQESFKKLKAVEISGSESTQDTPTIDPKEMSEEDVHNMLKIVLVAEFKVEALQVKLVKEKFSTAMPTEDKEKALWVELKRLYEPNAADVFWKLQRYMHDPLTWKLYTNCGVHQVSSTRRRDIFIFTKKNYPLTNAVMILMLSAKLQVDEDCEMARDLVMKIFMEANKPKSTTRVDDVQDLKKKGPKGLLLLVEVLALLVQVNVVRGYNRRYSMRSESMRTYLIVASGTNGARFRRSDLLPSRLIGNNKSIHEYSKFHIGSEFSRNRSGFSKSSSPGAYRLVERPERKRCSGGNDTCCAILLAVASLFFWKWELSSLAVGTSSADNK</sequence>
<protein>
    <submittedName>
        <fullName evidence="3">RNA polymerase beta'' subunit, chloroplastic</fullName>
    </submittedName>
</protein>
<feature type="compositionally biased region" description="Basic residues" evidence="2">
    <location>
        <begin position="132"/>
        <end position="147"/>
    </location>
</feature>
<proteinExistence type="predicted"/>
<feature type="compositionally biased region" description="Polar residues" evidence="2">
    <location>
        <begin position="150"/>
        <end position="160"/>
    </location>
</feature>
<comment type="caution">
    <text evidence="3">The sequence shown here is derived from an EMBL/GenBank/DDBJ whole genome shotgun (WGS) entry which is preliminary data.</text>
</comment>
<evidence type="ECO:0000256" key="2">
    <source>
        <dbReference type="SAM" id="MobiDB-lite"/>
    </source>
</evidence>
<dbReference type="AlphaFoldDB" id="A0A6L2JR57"/>
<name>A0A6L2JR57_TANCI</name>
<keyword evidence="1" id="KW-0175">Coiled coil</keyword>
<dbReference type="EMBL" id="BKCJ010001127">
    <property type="protein sequence ID" value="GEU39057.1"/>
    <property type="molecule type" value="Genomic_DNA"/>
</dbReference>
<evidence type="ECO:0000256" key="1">
    <source>
        <dbReference type="SAM" id="Coils"/>
    </source>
</evidence>
<gene>
    <name evidence="3" type="ORF">Tci_011035</name>
</gene>
<accession>A0A6L2JR57</accession>
<feature type="region of interest" description="Disordered" evidence="2">
    <location>
        <begin position="132"/>
        <end position="160"/>
    </location>
</feature>
<evidence type="ECO:0000313" key="3">
    <source>
        <dbReference type="EMBL" id="GEU39057.1"/>
    </source>
</evidence>
<feature type="coiled-coil region" evidence="1">
    <location>
        <begin position="209"/>
        <end position="236"/>
    </location>
</feature>